<dbReference type="GO" id="GO:0046983">
    <property type="term" value="F:protein dimerization activity"/>
    <property type="evidence" value="ECO:0007669"/>
    <property type="project" value="InterPro"/>
</dbReference>
<feature type="domain" description="Signal transduction histidine kinase subgroup 3 dimerisation and phosphoacceptor" evidence="12">
    <location>
        <begin position="186"/>
        <end position="250"/>
    </location>
</feature>
<keyword evidence="5" id="KW-0547">Nucleotide-binding</keyword>
<dbReference type="InterPro" id="IPR036890">
    <property type="entry name" value="HATPase_C_sf"/>
</dbReference>
<dbReference type="RefSeq" id="WP_119931736.1">
    <property type="nucleotide sequence ID" value="NZ_QZEY01000030.1"/>
</dbReference>
<dbReference type="InterPro" id="IPR003594">
    <property type="entry name" value="HATPase_dom"/>
</dbReference>
<evidence type="ECO:0000256" key="8">
    <source>
        <dbReference type="ARBA" id="ARBA00023012"/>
    </source>
</evidence>
<evidence type="ECO:0000256" key="9">
    <source>
        <dbReference type="SAM" id="MobiDB-lite"/>
    </source>
</evidence>
<evidence type="ECO:0000256" key="7">
    <source>
        <dbReference type="ARBA" id="ARBA00022840"/>
    </source>
</evidence>
<keyword evidence="14" id="KW-1185">Reference proteome</keyword>
<evidence type="ECO:0000259" key="11">
    <source>
        <dbReference type="Pfam" id="PF02518"/>
    </source>
</evidence>
<evidence type="ECO:0000256" key="5">
    <source>
        <dbReference type="ARBA" id="ARBA00022741"/>
    </source>
</evidence>
<dbReference type="Pfam" id="PF07730">
    <property type="entry name" value="HisKA_3"/>
    <property type="match status" value="1"/>
</dbReference>
<feature type="transmembrane region" description="Helical" evidence="10">
    <location>
        <begin position="84"/>
        <end position="102"/>
    </location>
</feature>
<dbReference type="AlphaFoldDB" id="A0A3A4A6T9"/>
<evidence type="ECO:0000256" key="6">
    <source>
        <dbReference type="ARBA" id="ARBA00022777"/>
    </source>
</evidence>
<name>A0A3A4A6T9_9ACTN</name>
<dbReference type="PANTHER" id="PTHR24421:SF10">
    <property type="entry name" value="NITRATE_NITRITE SENSOR PROTEIN NARQ"/>
    <property type="match status" value="1"/>
</dbReference>
<feature type="domain" description="Histidine kinase/HSP90-like ATPase" evidence="11">
    <location>
        <begin position="297"/>
        <end position="398"/>
    </location>
</feature>
<dbReference type="Gene3D" id="1.20.5.1930">
    <property type="match status" value="1"/>
</dbReference>
<evidence type="ECO:0000256" key="3">
    <source>
        <dbReference type="ARBA" id="ARBA00022553"/>
    </source>
</evidence>
<dbReference type="InterPro" id="IPR050482">
    <property type="entry name" value="Sensor_HK_TwoCompSys"/>
</dbReference>
<dbReference type="Pfam" id="PF02518">
    <property type="entry name" value="HATPase_c"/>
    <property type="match status" value="1"/>
</dbReference>
<dbReference type="GO" id="GO:0016020">
    <property type="term" value="C:membrane"/>
    <property type="evidence" value="ECO:0007669"/>
    <property type="project" value="InterPro"/>
</dbReference>
<dbReference type="SUPFAM" id="SSF55874">
    <property type="entry name" value="ATPase domain of HSP90 chaperone/DNA topoisomerase II/histidine kinase"/>
    <property type="match status" value="1"/>
</dbReference>
<reference evidence="13 14" key="1">
    <citation type="submission" date="2018-09" db="EMBL/GenBank/DDBJ databases">
        <title>YIM 75507 draft genome.</title>
        <authorList>
            <person name="Tang S."/>
            <person name="Feng Y."/>
        </authorList>
    </citation>
    <scope>NUCLEOTIDE SEQUENCE [LARGE SCALE GENOMIC DNA]</scope>
    <source>
        <strain evidence="13 14">YIM 75507</strain>
    </source>
</reference>
<keyword evidence="4" id="KW-0808">Transferase</keyword>
<organism evidence="13 14">
    <name type="scientific">Bailinhaonella thermotolerans</name>
    <dbReference type="NCBI Taxonomy" id="1070861"/>
    <lineage>
        <taxon>Bacteria</taxon>
        <taxon>Bacillati</taxon>
        <taxon>Actinomycetota</taxon>
        <taxon>Actinomycetes</taxon>
        <taxon>Streptosporangiales</taxon>
        <taxon>Streptosporangiaceae</taxon>
        <taxon>Bailinhaonella</taxon>
    </lineage>
</organism>
<feature type="transmembrane region" description="Helical" evidence="10">
    <location>
        <begin position="109"/>
        <end position="125"/>
    </location>
</feature>
<keyword evidence="10" id="KW-0472">Membrane</keyword>
<evidence type="ECO:0000256" key="10">
    <source>
        <dbReference type="SAM" id="Phobius"/>
    </source>
</evidence>
<dbReference type="OrthoDB" id="227596at2"/>
<dbReference type="PANTHER" id="PTHR24421">
    <property type="entry name" value="NITRATE/NITRITE SENSOR PROTEIN NARX-RELATED"/>
    <property type="match status" value="1"/>
</dbReference>
<feature type="transmembrane region" description="Helical" evidence="10">
    <location>
        <begin position="137"/>
        <end position="154"/>
    </location>
</feature>
<dbReference type="EMBL" id="QZEY01000030">
    <property type="protein sequence ID" value="RJL20532.1"/>
    <property type="molecule type" value="Genomic_DNA"/>
</dbReference>
<evidence type="ECO:0000256" key="4">
    <source>
        <dbReference type="ARBA" id="ARBA00022679"/>
    </source>
</evidence>
<keyword evidence="10" id="KW-0812">Transmembrane</keyword>
<protein>
    <recommendedName>
        <fullName evidence="2">histidine kinase</fullName>
        <ecNumber evidence="2">2.7.13.3</ecNumber>
    </recommendedName>
</protein>
<feature type="compositionally biased region" description="Gly residues" evidence="9">
    <location>
        <begin position="354"/>
        <end position="366"/>
    </location>
</feature>
<feature type="region of interest" description="Disordered" evidence="9">
    <location>
        <begin position="332"/>
        <end position="366"/>
    </location>
</feature>
<evidence type="ECO:0000313" key="14">
    <source>
        <dbReference type="Proteomes" id="UP000265768"/>
    </source>
</evidence>
<dbReference type="EC" id="2.7.13.3" evidence="2"/>
<evidence type="ECO:0000313" key="13">
    <source>
        <dbReference type="EMBL" id="RJL20532.1"/>
    </source>
</evidence>
<keyword evidence="6 13" id="KW-0418">Kinase</keyword>
<sequence>MSSRRPPALADLLVAIAVGVFAIAEELTVTDLGPPRPGWSWMVAAAVATALLVLVRRGAPFGVYLVYAAMSLALELTVPGLDAAAWQFYAMLLLFFTVTSELPPRDRRVVASYAVAAGHLVLMITDMAARESVVGDVAIALFMITLAGVAGHVVRRYLERAVDADAQSRLVAARSELRAMEAVLEERARLARELHDIIAHSVSVMVVQIGGVRLMLREDQVRERQTLVSVEETGRSAVEELRRMLGLLRAGPDDDPLSPQPGLSRLDDLIEQVRAAGLDVAVELEGEPARLPPGLDLSLYRIVQEALTNTLKHAGPTRALVRIRFRNHEVSVDVTDDGPRGSRAGRAGARGEAGKPGGPGEPGHGLIGMKERVALFGGTLSAAPRPEGGYGVSARLPVGAR</sequence>
<feature type="transmembrane region" description="Helical" evidence="10">
    <location>
        <begin position="38"/>
        <end position="54"/>
    </location>
</feature>
<dbReference type="CDD" id="cd16917">
    <property type="entry name" value="HATPase_UhpB-NarQ-NarX-like"/>
    <property type="match status" value="1"/>
</dbReference>
<dbReference type="Proteomes" id="UP000265768">
    <property type="component" value="Unassembled WGS sequence"/>
</dbReference>
<evidence type="ECO:0000256" key="1">
    <source>
        <dbReference type="ARBA" id="ARBA00000085"/>
    </source>
</evidence>
<comment type="caution">
    <text evidence="13">The sequence shown here is derived from an EMBL/GenBank/DDBJ whole genome shotgun (WGS) entry which is preliminary data.</text>
</comment>
<evidence type="ECO:0000259" key="12">
    <source>
        <dbReference type="Pfam" id="PF07730"/>
    </source>
</evidence>
<dbReference type="Gene3D" id="3.30.565.10">
    <property type="entry name" value="Histidine kinase-like ATPase, C-terminal domain"/>
    <property type="match status" value="1"/>
</dbReference>
<keyword evidence="10" id="KW-1133">Transmembrane helix</keyword>
<proteinExistence type="predicted"/>
<dbReference type="GO" id="GO:0000155">
    <property type="term" value="F:phosphorelay sensor kinase activity"/>
    <property type="evidence" value="ECO:0007669"/>
    <property type="project" value="InterPro"/>
</dbReference>
<gene>
    <name evidence="13" type="ORF">D5H75_39370</name>
</gene>
<feature type="transmembrane region" description="Helical" evidence="10">
    <location>
        <begin position="61"/>
        <end position="78"/>
    </location>
</feature>
<keyword evidence="7" id="KW-0067">ATP-binding</keyword>
<keyword evidence="8" id="KW-0902">Two-component regulatory system</keyword>
<dbReference type="InterPro" id="IPR011712">
    <property type="entry name" value="Sig_transdc_His_kin_sub3_dim/P"/>
</dbReference>
<evidence type="ECO:0000256" key="2">
    <source>
        <dbReference type="ARBA" id="ARBA00012438"/>
    </source>
</evidence>
<keyword evidence="3" id="KW-0597">Phosphoprotein</keyword>
<accession>A0A3A4A6T9</accession>
<dbReference type="GO" id="GO:0005524">
    <property type="term" value="F:ATP binding"/>
    <property type="evidence" value="ECO:0007669"/>
    <property type="project" value="UniProtKB-KW"/>
</dbReference>
<comment type="catalytic activity">
    <reaction evidence="1">
        <text>ATP + protein L-histidine = ADP + protein N-phospho-L-histidine.</text>
        <dbReference type="EC" id="2.7.13.3"/>
    </reaction>
</comment>